<keyword evidence="7" id="KW-1133">Transmembrane helix</keyword>
<keyword evidence="7" id="KW-0812">Transmembrane</keyword>
<dbReference type="EMBL" id="MU806323">
    <property type="protein sequence ID" value="KAJ3836396.1"/>
    <property type="molecule type" value="Genomic_DNA"/>
</dbReference>
<dbReference type="GO" id="GO:0006123">
    <property type="term" value="P:mitochondrial electron transport, cytochrome c to oxygen"/>
    <property type="evidence" value="ECO:0007669"/>
    <property type="project" value="UniProtKB-UniRule"/>
</dbReference>
<sequence length="78" mass="8529">MSLALASRSVARTHSAIFRRQLHASHAVRSSHGDYHHLPFAWPHDKKASFAIKLTAYLGLGFAIPFVAGAYQLQKSGA</sequence>
<dbReference type="Pfam" id="PF02935">
    <property type="entry name" value="COX7C"/>
    <property type="match status" value="1"/>
</dbReference>
<dbReference type="GO" id="GO:0005743">
    <property type="term" value="C:mitochondrial inner membrane"/>
    <property type="evidence" value="ECO:0007669"/>
    <property type="project" value="UniProtKB-SubCell"/>
</dbReference>
<comment type="subcellular location">
    <subcellularLocation>
        <location evidence="1 7">Mitochondrion inner membrane</location>
        <topology evidence="1 7">Single-pass membrane protein</topology>
    </subcellularLocation>
</comment>
<dbReference type="AlphaFoldDB" id="A0AA38P561"/>
<evidence type="ECO:0000256" key="5">
    <source>
        <dbReference type="ARBA" id="ARBA00023128"/>
    </source>
</evidence>
<comment type="subunit">
    <text evidence="7">Component of the cytochrome c oxidase (complex IV, CIV), a multisubunit enzyme composed of a catalytic core of 3 subunits and several supernumerary subunits. The complex exists as a monomer or a dimer and forms supercomplexes (SCs) in the inner mitochondrial membrane with ubiquinol-cytochrome c oxidoreductase (cytochrome b-c1 complex, complex III, CIII).</text>
</comment>
<evidence type="ECO:0000256" key="1">
    <source>
        <dbReference type="ARBA" id="ARBA00004434"/>
    </source>
</evidence>
<evidence type="ECO:0000313" key="9">
    <source>
        <dbReference type="Proteomes" id="UP001163846"/>
    </source>
</evidence>
<dbReference type="Proteomes" id="UP001163846">
    <property type="component" value="Unassembled WGS sequence"/>
</dbReference>
<evidence type="ECO:0000256" key="4">
    <source>
        <dbReference type="ARBA" id="ARBA00022792"/>
    </source>
</evidence>
<comment type="similarity">
    <text evidence="3 7">Belongs to the cytochrome c oxidase VIIc family.</text>
</comment>
<comment type="caution">
    <text evidence="8">The sequence shown here is derived from an EMBL/GenBank/DDBJ whole genome shotgun (WGS) entry which is preliminary data.</text>
</comment>
<name>A0AA38P561_9AGAR</name>
<reference evidence="8" key="1">
    <citation type="submission" date="2022-08" db="EMBL/GenBank/DDBJ databases">
        <authorList>
            <consortium name="DOE Joint Genome Institute"/>
            <person name="Min B."/>
            <person name="Riley R."/>
            <person name="Sierra-Patev S."/>
            <person name="Naranjo-Ortiz M."/>
            <person name="Looney B."/>
            <person name="Konkel Z."/>
            <person name="Slot J.C."/>
            <person name="Sakamoto Y."/>
            <person name="Steenwyk J.L."/>
            <person name="Rokas A."/>
            <person name="Carro J."/>
            <person name="Camarero S."/>
            <person name="Ferreira P."/>
            <person name="Molpeceres G."/>
            <person name="Ruiz-Duenas F.J."/>
            <person name="Serrano A."/>
            <person name="Henrissat B."/>
            <person name="Drula E."/>
            <person name="Hughes K.W."/>
            <person name="Mata J.L."/>
            <person name="Ishikawa N.K."/>
            <person name="Vargas-Isla R."/>
            <person name="Ushijima S."/>
            <person name="Smith C.A."/>
            <person name="Ahrendt S."/>
            <person name="Andreopoulos W."/>
            <person name="He G."/>
            <person name="Labutti K."/>
            <person name="Lipzen A."/>
            <person name="Ng V."/>
            <person name="Sandor L."/>
            <person name="Barry K."/>
            <person name="Martinez A.T."/>
            <person name="Xiao Y."/>
            <person name="Gibbons J.G."/>
            <person name="Terashima K."/>
            <person name="Hibbett D.S."/>
            <person name="Grigoriev I.V."/>
        </authorList>
    </citation>
    <scope>NUCLEOTIDE SEQUENCE</scope>
    <source>
        <strain evidence="8">TFB9207</strain>
    </source>
</reference>
<organism evidence="8 9">
    <name type="scientific">Lentinula raphanica</name>
    <dbReference type="NCBI Taxonomy" id="153919"/>
    <lineage>
        <taxon>Eukaryota</taxon>
        <taxon>Fungi</taxon>
        <taxon>Dikarya</taxon>
        <taxon>Basidiomycota</taxon>
        <taxon>Agaricomycotina</taxon>
        <taxon>Agaricomycetes</taxon>
        <taxon>Agaricomycetidae</taxon>
        <taxon>Agaricales</taxon>
        <taxon>Marasmiineae</taxon>
        <taxon>Omphalotaceae</taxon>
        <taxon>Lentinula</taxon>
    </lineage>
</organism>
<dbReference type="SUPFAM" id="SSF81427">
    <property type="entry name" value="Mitochondrial cytochrome c oxidase subunit VIIc (aka VIIIa)"/>
    <property type="match status" value="1"/>
</dbReference>
<comment type="function">
    <text evidence="7">Component of the cytochrome c oxidase, the last enzyme in the mitochondrial electron transport chain which drives oxidative phosphorylation. The respiratory chain contains 3 multisubunit complexes succinate dehydrogenase (complex II, CII), ubiquinol-cytochrome c oxidoreductase (cytochrome b-c1 complex, complex III, CIII) and cytochrome c oxidase (complex IV, CIV), that cooperate to transfer electrons derived from NADH and succinate to molecular oxygen, creating an electrochemical gradient over the inner membrane that drives transmembrane transport and the ATP synthase. Cytochrome c oxidase is the component of the respiratory chain that catalyzes the reduction of oxygen to water. Electrons originating from reduced cytochrome c in the intermembrane space (IMS) are transferred via the dinuclear copper A center (CU(A)) of subunit 2 and heme A of subunit 1 to the active site in subunit 1, a binuclear center (BNC) formed by heme A3 and copper B (CU(B)). The BNC reduces molecular oxygen to 2 water molecules using 4 electrons from cytochrome c in the IMS and 4 protons from the mitochondrial matrix.</text>
</comment>
<feature type="transmembrane region" description="Helical" evidence="7">
    <location>
        <begin position="54"/>
        <end position="73"/>
    </location>
</feature>
<evidence type="ECO:0000256" key="6">
    <source>
        <dbReference type="ARBA" id="ARBA00023136"/>
    </source>
</evidence>
<keyword evidence="6 7" id="KW-0472">Membrane</keyword>
<dbReference type="InterPro" id="IPR036636">
    <property type="entry name" value="COX7C/Cox8_sf"/>
</dbReference>
<comment type="pathway">
    <text evidence="2 7">Energy metabolism; oxidative phosphorylation.</text>
</comment>
<dbReference type="GO" id="GO:0045277">
    <property type="term" value="C:respiratory chain complex IV"/>
    <property type="evidence" value="ECO:0007669"/>
    <property type="project" value="UniProtKB-UniRule"/>
</dbReference>
<keyword evidence="4 7" id="KW-0999">Mitochondrion inner membrane</keyword>
<evidence type="ECO:0000256" key="2">
    <source>
        <dbReference type="ARBA" id="ARBA00004673"/>
    </source>
</evidence>
<keyword evidence="7" id="KW-0809">Transit peptide</keyword>
<protein>
    <recommendedName>
        <fullName evidence="7">Cytochrome c oxidase subunit 8, mitochondrial</fullName>
    </recommendedName>
    <alternativeName>
        <fullName evidence="7">Cytochrome c oxidase polypeptide VIII</fullName>
    </alternativeName>
</protein>
<accession>A0AA38P561</accession>
<gene>
    <name evidence="8" type="ORF">F5878DRAFT_625277</name>
</gene>
<evidence type="ECO:0000313" key="8">
    <source>
        <dbReference type="EMBL" id="KAJ3836396.1"/>
    </source>
</evidence>
<keyword evidence="5 7" id="KW-0496">Mitochondrion</keyword>
<keyword evidence="9" id="KW-1185">Reference proteome</keyword>
<dbReference type="InterPro" id="IPR004202">
    <property type="entry name" value="COX7C/Cox8"/>
</dbReference>
<evidence type="ECO:0000256" key="7">
    <source>
        <dbReference type="RuleBase" id="RU368123"/>
    </source>
</evidence>
<proteinExistence type="inferred from homology"/>
<evidence type="ECO:0000256" key="3">
    <source>
        <dbReference type="ARBA" id="ARBA00010514"/>
    </source>
</evidence>
<dbReference type="Gene3D" id="4.10.49.10">
    <property type="entry name" value="Cytochrome c oxidase subunit VIIc"/>
    <property type="match status" value="1"/>
</dbReference>